<dbReference type="HOGENOM" id="CLU_1808202_0_0_1"/>
<dbReference type="Gene3D" id="2.30.30.140">
    <property type="match status" value="1"/>
</dbReference>
<dbReference type="InParanoid" id="B4K9B1"/>
<name>B4K9B1_DROMO</name>
<dbReference type="KEGG" id="dmo:Dmoj_GI22730"/>
<dbReference type="eggNOG" id="KOG1904">
    <property type="taxonomic scope" value="Eukaryota"/>
</dbReference>
<dbReference type="Pfam" id="PF00855">
    <property type="entry name" value="PWWP"/>
    <property type="match status" value="1"/>
</dbReference>
<proteinExistence type="predicted"/>
<dbReference type="PhylomeDB" id="B4K9B1"/>
<accession>B4K9B1</accession>
<protein>
    <recommendedName>
        <fullName evidence="1">PWWP domain-containing protein</fullName>
    </recommendedName>
</protein>
<reference evidence="2 3" key="1">
    <citation type="journal article" date="2007" name="Nature">
        <title>Evolution of genes and genomes on the Drosophila phylogeny.</title>
        <authorList>
            <consortium name="Drosophila 12 Genomes Consortium"/>
            <person name="Clark A.G."/>
            <person name="Eisen M.B."/>
            <person name="Smith D.R."/>
            <person name="Bergman C.M."/>
            <person name="Oliver B."/>
            <person name="Markow T.A."/>
            <person name="Kaufman T.C."/>
            <person name="Kellis M."/>
            <person name="Gelbart W."/>
            <person name="Iyer V.N."/>
            <person name="Pollard D.A."/>
            <person name="Sackton T.B."/>
            <person name="Larracuente A.M."/>
            <person name="Singh N.D."/>
            <person name="Abad J.P."/>
            <person name="Abt D.N."/>
            <person name="Adryan B."/>
            <person name="Aguade M."/>
            <person name="Akashi H."/>
            <person name="Anderson W.W."/>
            <person name="Aquadro C.F."/>
            <person name="Ardell D.H."/>
            <person name="Arguello R."/>
            <person name="Artieri C.G."/>
            <person name="Barbash D.A."/>
            <person name="Barker D."/>
            <person name="Barsanti P."/>
            <person name="Batterham P."/>
            <person name="Batzoglou S."/>
            <person name="Begun D."/>
            <person name="Bhutkar A."/>
            <person name="Blanco E."/>
            <person name="Bosak S.A."/>
            <person name="Bradley R.K."/>
            <person name="Brand A.D."/>
            <person name="Brent M.R."/>
            <person name="Brooks A.N."/>
            <person name="Brown R.H."/>
            <person name="Butlin R.K."/>
            <person name="Caggese C."/>
            <person name="Calvi B.R."/>
            <person name="Bernardo de Carvalho A."/>
            <person name="Caspi A."/>
            <person name="Castrezana S."/>
            <person name="Celniker S.E."/>
            <person name="Chang J.L."/>
            <person name="Chapple C."/>
            <person name="Chatterji S."/>
            <person name="Chinwalla A."/>
            <person name="Civetta A."/>
            <person name="Clifton S.W."/>
            <person name="Comeron J.M."/>
            <person name="Costello J.C."/>
            <person name="Coyne J.A."/>
            <person name="Daub J."/>
            <person name="David R.G."/>
            <person name="Delcher A.L."/>
            <person name="Delehaunty K."/>
            <person name="Do C.B."/>
            <person name="Ebling H."/>
            <person name="Edwards K."/>
            <person name="Eickbush T."/>
            <person name="Evans J.D."/>
            <person name="Filipski A."/>
            <person name="Findeiss S."/>
            <person name="Freyhult E."/>
            <person name="Fulton L."/>
            <person name="Fulton R."/>
            <person name="Garcia A.C."/>
            <person name="Gardiner A."/>
            <person name="Garfield D.A."/>
            <person name="Garvin B.E."/>
            <person name="Gibson G."/>
            <person name="Gilbert D."/>
            <person name="Gnerre S."/>
            <person name="Godfrey J."/>
            <person name="Good R."/>
            <person name="Gotea V."/>
            <person name="Gravely B."/>
            <person name="Greenberg A.J."/>
            <person name="Griffiths-Jones S."/>
            <person name="Gross S."/>
            <person name="Guigo R."/>
            <person name="Gustafson E.A."/>
            <person name="Haerty W."/>
            <person name="Hahn M.W."/>
            <person name="Halligan D.L."/>
            <person name="Halpern A.L."/>
            <person name="Halter G.M."/>
            <person name="Han M.V."/>
            <person name="Heger A."/>
            <person name="Hillier L."/>
            <person name="Hinrichs A.S."/>
            <person name="Holmes I."/>
            <person name="Hoskins R.A."/>
            <person name="Hubisz M.J."/>
            <person name="Hultmark D."/>
            <person name="Huntley M.A."/>
            <person name="Jaffe D.B."/>
            <person name="Jagadeeshan S."/>
            <person name="Jeck W.R."/>
            <person name="Johnson J."/>
            <person name="Jones C.D."/>
            <person name="Jordan W.C."/>
            <person name="Karpen G.H."/>
            <person name="Kataoka E."/>
            <person name="Keightley P.D."/>
            <person name="Kheradpour P."/>
            <person name="Kirkness E.F."/>
            <person name="Koerich L.B."/>
            <person name="Kristiansen K."/>
            <person name="Kudrna D."/>
            <person name="Kulathinal R.J."/>
            <person name="Kumar S."/>
            <person name="Kwok R."/>
            <person name="Lander E."/>
            <person name="Langley C.H."/>
            <person name="Lapoint R."/>
            <person name="Lazzaro B.P."/>
            <person name="Lee S.J."/>
            <person name="Levesque L."/>
            <person name="Li R."/>
            <person name="Lin C.F."/>
            <person name="Lin M.F."/>
            <person name="Lindblad-Toh K."/>
            <person name="Llopart A."/>
            <person name="Long M."/>
            <person name="Low L."/>
            <person name="Lozovsky E."/>
            <person name="Lu J."/>
            <person name="Luo M."/>
            <person name="Machado C.A."/>
            <person name="Makalowski W."/>
            <person name="Marzo M."/>
            <person name="Matsuda M."/>
            <person name="Matzkin L."/>
            <person name="McAllister B."/>
            <person name="McBride C.S."/>
            <person name="McKernan B."/>
            <person name="McKernan K."/>
            <person name="Mendez-Lago M."/>
            <person name="Minx P."/>
            <person name="Mollenhauer M.U."/>
            <person name="Montooth K."/>
            <person name="Mount S.M."/>
            <person name="Mu X."/>
            <person name="Myers E."/>
            <person name="Negre B."/>
            <person name="Newfeld S."/>
            <person name="Nielsen R."/>
            <person name="Noor M.A."/>
            <person name="O'Grady P."/>
            <person name="Pachter L."/>
            <person name="Papaceit M."/>
            <person name="Parisi M.J."/>
            <person name="Parisi M."/>
            <person name="Parts L."/>
            <person name="Pedersen J.S."/>
            <person name="Pesole G."/>
            <person name="Phillippy A.M."/>
            <person name="Ponting C.P."/>
            <person name="Pop M."/>
            <person name="Porcelli D."/>
            <person name="Powell J.R."/>
            <person name="Prohaska S."/>
            <person name="Pruitt K."/>
            <person name="Puig M."/>
            <person name="Quesneville H."/>
            <person name="Ram K.R."/>
            <person name="Rand D."/>
            <person name="Rasmussen M.D."/>
            <person name="Reed L.K."/>
            <person name="Reenan R."/>
            <person name="Reily A."/>
            <person name="Remington K.A."/>
            <person name="Rieger T.T."/>
            <person name="Ritchie M.G."/>
            <person name="Robin C."/>
            <person name="Rogers Y.H."/>
            <person name="Rohde C."/>
            <person name="Rozas J."/>
            <person name="Rubenfield M.J."/>
            <person name="Ruiz A."/>
            <person name="Russo S."/>
            <person name="Salzberg S.L."/>
            <person name="Sanchez-Gracia A."/>
            <person name="Saranga D.J."/>
            <person name="Sato H."/>
            <person name="Schaeffer S.W."/>
            <person name="Schatz M.C."/>
            <person name="Schlenke T."/>
            <person name="Schwartz R."/>
            <person name="Segarra C."/>
            <person name="Singh R.S."/>
            <person name="Sirot L."/>
            <person name="Sirota M."/>
            <person name="Sisneros N.B."/>
            <person name="Smith C.D."/>
            <person name="Smith T.F."/>
            <person name="Spieth J."/>
            <person name="Stage D.E."/>
            <person name="Stark A."/>
            <person name="Stephan W."/>
            <person name="Strausberg R.L."/>
            <person name="Strempel S."/>
            <person name="Sturgill D."/>
            <person name="Sutton G."/>
            <person name="Sutton G.G."/>
            <person name="Tao W."/>
            <person name="Teichmann S."/>
            <person name="Tobari Y.N."/>
            <person name="Tomimura Y."/>
            <person name="Tsolas J.M."/>
            <person name="Valente V.L."/>
            <person name="Venter E."/>
            <person name="Venter J.C."/>
            <person name="Vicario S."/>
            <person name="Vieira F.G."/>
            <person name="Vilella A.J."/>
            <person name="Villasante A."/>
            <person name="Walenz B."/>
            <person name="Wang J."/>
            <person name="Wasserman M."/>
            <person name="Watts T."/>
            <person name="Wilson D."/>
            <person name="Wilson R.K."/>
            <person name="Wing R.A."/>
            <person name="Wolfner M.F."/>
            <person name="Wong A."/>
            <person name="Wong G.K."/>
            <person name="Wu C.I."/>
            <person name="Wu G."/>
            <person name="Yamamoto D."/>
            <person name="Yang H.P."/>
            <person name="Yang S.P."/>
            <person name="Yorke J.A."/>
            <person name="Yoshida K."/>
            <person name="Zdobnov E."/>
            <person name="Zhang P."/>
            <person name="Zhang Y."/>
            <person name="Zimin A.V."/>
            <person name="Baldwin J."/>
            <person name="Abdouelleil A."/>
            <person name="Abdulkadir J."/>
            <person name="Abebe A."/>
            <person name="Abera B."/>
            <person name="Abreu J."/>
            <person name="Acer S.C."/>
            <person name="Aftuck L."/>
            <person name="Alexander A."/>
            <person name="An P."/>
            <person name="Anderson E."/>
            <person name="Anderson S."/>
            <person name="Arachi H."/>
            <person name="Azer M."/>
            <person name="Bachantsang P."/>
            <person name="Barry A."/>
            <person name="Bayul T."/>
            <person name="Berlin A."/>
            <person name="Bessette D."/>
            <person name="Bloom T."/>
            <person name="Blye J."/>
            <person name="Boguslavskiy L."/>
            <person name="Bonnet C."/>
            <person name="Boukhgalter B."/>
            <person name="Bourzgui I."/>
            <person name="Brown A."/>
            <person name="Cahill P."/>
            <person name="Channer S."/>
            <person name="Cheshatsang Y."/>
            <person name="Chuda L."/>
            <person name="Citroen M."/>
            <person name="Collymore A."/>
            <person name="Cooke P."/>
            <person name="Costello M."/>
            <person name="D'Aco K."/>
            <person name="Daza R."/>
            <person name="De Haan G."/>
            <person name="DeGray S."/>
            <person name="DeMaso C."/>
            <person name="Dhargay N."/>
            <person name="Dooley K."/>
            <person name="Dooley E."/>
            <person name="Doricent M."/>
            <person name="Dorje P."/>
            <person name="Dorjee K."/>
            <person name="Dupes A."/>
            <person name="Elong R."/>
            <person name="Falk J."/>
            <person name="Farina A."/>
            <person name="Faro S."/>
            <person name="Ferguson D."/>
            <person name="Fisher S."/>
            <person name="Foley C.D."/>
            <person name="Franke A."/>
            <person name="Friedrich D."/>
            <person name="Gadbois L."/>
            <person name="Gearin G."/>
            <person name="Gearin C.R."/>
            <person name="Giannoukos G."/>
            <person name="Goode T."/>
            <person name="Graham J."/>
            <person name="Grandbois E."/>
            <person name="Grewal S."/>
            <person name="Gyaltsen K."/>
            <person name="Hafez N."/>
            <person name="Hagos B."/>
            <person name="Hall J."/>
            <person name="Henson C."/>
            <person name="Hollinger A."/>
            <person name="Honan T."/>
            <person name="Huard M.D."/>
            <person name="Hughes L."/>
            <person name="Hurhula B."/>
            <person name="Husby M.E."/>
            <person name="Kamat A."/>
            <person name="Kanga B."/>
            <person name="Kashin S."/>
            <person name="Khazanovich D."/>
            <person name="Kisner P."/>
            <person name="Lance K."/>
            <person name="Lara M."/>
            <person name="Lee W."/>
            <person name="Lennon N."/>
            <person name="Letendre F."/>
            <person name="LeVine R."/>
            <person name="Lipovsky A."/>
            <person name="Liu X."/>
            <person name="Liu J."/>
            <person name="Liu S."/>
            <person name="Lokyitsang T."/>
            <person name="Lokyitsang Y."/>
            <person name="Lubonja R."/>
            <person name="Lui A."/>
            <person name="MacDonald P."/>
            <person name="Magnisalis V."/>
            <person name="Maru K."/>
            <person name="Matthews C."/>
            <person name="McCusker W."/>
            <person name="McDonough S."/>
            <person name="Mehta T."/>
            <person name="Meldrim J."/>
            <person name="Meneus L."/>
            <person name="Mihai O."/>
            <person name="Mihalev A."/>
            <person name="Mihova T."/>
            <person name="Mittelman R."/>
            <person name="Mlenga V."/>
            <person name="Montmayeur A."/>
            <person name="Mulrain L."/>
            <person name="Navidi A."/>
            <person name="Naylor J."/>
            <person name="Negash T."/>
            <person name="Nguyen T."/>
            <person name="Nguyen N."/>
            <person name="Nicol R."/>
            <person name="Norbu C."/>
            <person name="Norbu N."/>
            <person name="Novod N."/>
            <person name="O'Neill B."/>
            <person name="Osman S."/>
            <person name="Markiewicz E."/>
            <person name="Oyono O.L."/>
            <person name="Patti C."/>
            <person name="Phunkhang P."/>
            <person name="Pierre F."/>
            <person name="Priest M."/>
            <person name="Raghuraman S."/>
            <person name="Rege F."/>
            <person name="Reyes R."/>
            <person name="Rise C."/>
            <person name="Rogov P."/>
            <person name="Ross K."/>
            <person name="Ryan E."/>
            <person name="Settipalli S."/>
            <person name="Shea T."/>
            <person name="Sherpa N."/>
            <person name="Shi L."/>
            <person name="Shih D."/>
            <person name="Sparrow T."/>
            <person name="Spaulding J."/>
            <person name="Stalker J."/>
            <person name="Stange-Thomann N."/>
            <person name="Stavropoulos S."/>
            <person name="Stone C."/>
            <person name="Strader C."/>
            <person name="Tesfaye S."/>
            <person name="Thomson T."/>
            <person name="Thoulutsang Y."/>
            <person name="Thoulutsang D."/>
            <person name="Topham K."/>
            <person name="Topping I."/>
            <person name="Tsamla T."/>
            <person name="Vassiliev H."/>
            <person name="Vo A."/>
            <person name="Wangchuk T."/>
            <person name="Wangdi T."/>
            <person name="Weiand M."/>
            <person name="Wilkinson J."/>
            <person name="Wilson A."/>
            <person name="Yadav S."/>
            <person name="Young G."/>
            <person name="Yu Q."/>
            <person name="Zembek L."/>
            <person name="Zhong D."/>
            <person name="Zimmer A."/>
            <person name="Zwirko Z."/>
            <person name="Jaffe D.B."/>
            <person name="Alvarez P."/>
            <person name="Brockman W."/>
            <person name="Butler J."/>
            <person name="Chin C."/>
            <person name="Gnerre S."/>
            <person name="Grabherr M."/>
            <person name="Kleber M."/>
            <person name="Mauceli E."/>
            <person name="MacCallum I."/>
        </authorList>
    </citation>
    <scope>NUCLEOTIDE SEQUENCE [LARGE SCALE GENOMIC DNA]</scope>
    <source>
        <strain evidence="3">Tucson 15081-1352.22</strain>
    </source>
</reference>
<dbReference type="OrthoDB" id="62853at2759"/>
<dbReference type="PROSITE" id="PS50812">
    <property type="entry name" value="PWWP"/>
    <property type="match status" value="1"/>
</dbReference>
<evidence type="ECO:0000313" key="2">
    <source>
        <dbReference type="EMBL" id="EDW15543.1"/>
    </source>
</evidence>
<feature type="domain" description="PWWP" evidence="1">
    <location>
        <begin position="14"/>
        <end position="88"/>
    </location>
</feature>
<dbReference type="PANTHER" id="PTHR12550">
    <property type="entry name" value="HEPATOMA-DERIVED GROWTH FACTOR-RELATED"/>
    <property type="match status" value="1"/>
</dbReference>
<dbReference type="OMA" id="FRAWPAR"/>
<evidence type="ECO:0000259" key="1">
    <source>
        <dbReference type="PROSITE" id="PS50812"/>
    </source>
</evidence>
<dbReference type="EMBL" id="CH933806">
    <property type="protein sequence ID" value="EDW15543.1"/>
    <property type="molecule type" value="Genomic_DNA"/>
</dbReference>
<dbReference type="PANTHER" id="PTHR12550:SF70">
    <property type="entry name" value="JIL-1 ANCHORING AND STABILIZING PROTEIN, ISOFORM A"/>
    <property type="match status" value="1"/>
</dbReference>
<organism evidence="2 3">
    <name type="scientific">Drosophila mojavensis</name>
    <name type="common">Fruit fly</name>
    <dbReference type="NCBI Taxonomy" id="7230"/>
    <lineage>
        <taxon>Eukaryota</taxon>
        <taxon>Metazoa</taxon>
        <taxon>Ecdysozoa</taxon>
        <taxon>Arthropoda</taxon>
        <taxon>Hexapoda</taxon>
        <taxon>Insecta</taxon>
        <taxon>Pterygota</taxon>
        <taxon>Neoptera</taxon>
        <taxon>Endopterygota</taxon>
        <taxon>Diptera</taxon>
        <taxon>Brachycera</taxon>
        <taxon>Muscomorpha</taxon>
        <taxon>Ephydroidea</taxon>
        <taxon>Drosophilidae</taxon>
        <taxon>Drosophila</taxon>
    </lineage>
</organism>
<dbReference type="Proteomes" id="UP000009192">
    <property type="component" value="Unassembled WGS sequence"/>
</dbReference>
<gene>
    <name evidence="2" type="primary">Dmoj\GI22730</name>
    <name evidence="2" type="ORF">Dmoj_GI22730</name>
</gene>
<dbReference type="SMART" id="SM00293">
    <property type="entry name" value="PWWP"/>
    <property type="match status" value="1"/>
</dbReference>
<dbReference type="SUPFAM" id="SSF63748">
    <property type="entry name" value="Tudor/PWWP/MBT"/>
    <property type="match status" value="1"/>
</dbReference>
<evidence type="ECO:0000313" key="3">
    <source>
        <dbReference type="Proteomes" id="UP000009192"/>
    </source>
</evidence>
<dbReference type="AlphaFoldDB" id="B4K9B1"/>
<keyword evidence="3" id="KW-1185">Reference proteome</keyword>
<sequence>MGRKKTKEPKQIKVGDFVFAKVRGFRAWPARVLQEDGNIYQVYFYGTCNVAKVRGSQLFDFEAHKVRFGQLKQKQYGGFREAMEHAEKSLARPREDDGYFKAKVESARNQATASTRSREDGRCDCALHTYNRRLGLERLNYAV</sequence>
<dbReference type="InterPro" id="IPR000313">
    <property type="entry name" value="PWWP_dom"/>
</dbReference>